<dbReference type="PANTHER" id="PTHR23402">
    <property type="entry name" value="PROTEASE FAMILY C15 PYROGLUTAMYL-PEPTIDASE I-RELATED"/>
    <property type="match status" value="1"/>
</dbReference>
<dbReference type="FunFam" id="3.40.630.20:FF:000001">
    <property type="entry name" value="Pyrrolidone-carboxylate peptidase"/>
    <property type="match status" value="1"/>
</dbReference>
<sequence>MQKILLTGFDPFGGEETNPALESVKKLNGVHVGEYVIVSKELPTVFNDSITRLKEYVKDLEPALIICVGQAGGRPDVTIERIAINVNDARIADNIGQQPIDTAVVEGGPAAYWSTLPIKAIVKAMRENGVPASVSQTAGTFVCNHIFYGLMHLLAQAGNKIRGGFIHIPFLPSQAALHPNQPSMALETIVKGLQTAVETAIANEKDIKEVGGQTH</sequence>
<dbReference type="CDD" id="cd00501">
    <property type="entry name" value="Peptidase_C15"/>
    <property type="match status" value="1"/>
</dbReference>
<evidence type="ECO:0000256" key="8">
    <source>
        <dbReference type="ARBA" id="ARBA00022807"/>
    </source>
</evidence>
<dbReference type="GO" id="GO:0006508">
    <property type="term" value="P:proteolysis"/>
    <property type="evidence" value="ECO:0007669"/>
    <property type="project" value="UniProtKB-KW"/>
</dbReference>
<feature type="active site" evidence="9 10">
    <location>
        <position position="80"/>
    </location>
</feature>
<evidence type="ECO:0000313" key="13">
    <source>
        <dbReference type="Proteomes" id="UP000288024"/>
    </source>
</evidence>
<evidence type="ECO:0000256" key="9">
    <source>
        <dbReference type="HAMAP-Rule" id="MF_00417"/>
    </source>
</evidence>
<dbReference type="InterPro" id="IPR033693">
    <property type="entry name" value="PGPEP1_Glu_AS"/>
</dbReference>
<comment type="similarity">
    <text evidence="4 9">Belongs to the peptidase C15 family.</text>
</comment>
<dbReference type="PROSITE" id="PS01334">
    <property type="entry name" value="PYRASE_CYS"/>
    <property type="match status" value="1"/>
</dbReference>
<keyword evidence="5 9" id="KW-0963">Cytoplasm</keyword>
<dbReference type="InterPro" id="IPR000816">
    <property type="entry name" value="Peptidase_C15"/>
</dbReference>
<comment type="function">
    <text evidence="2 9">Removes 5-oxoproline from various penultimate amino acid residues except L-proline.</text>
</comment>
<comment type="caution">
    <text evidence="12">The sequence shown here is derived from an EMBL/GenBank/DDBJ whole genome shotgun (WGS) entry which is preliminary data.</text>
</comment>
<dbReference type="AlphaFoldDB" id="A0A3S2TR34"/>
<evidence type="ECO:0000256" key="7">
    <source>
        <dbReference type="ARBA" id="ARBA00022801"/>
    </source>
</evidence>
<feature type="active site" evidence="9 11">
    <location>
        <position position="143"/>
    </location>
</feature>
<comment type="catalytic activity">
    <reaction evidence="1 9 10">
        <text>Release of an N-terminal pyroglutamyl group from a polypeptide, the second amino acid generally not being Pro.</text>
        <dbReference type="EC" id="3.4.19.3"/>
    </reaction>
</comment>
<dbReference type="InterPro" id="IPR029762">
    <property type="entry name" value="PGP-I_bact-type"/>
</dbReference>
<organism evidence="12 13">
    <name type="scientific">Niallia taxi</name>
    <dbReference type="NCBI Taxonomy" id="2499688"/>
    <lineage>
        <taxon>Bacteria</taxon>
        <taxon>Bacillati</taxon>
        <taxon>Bacillota</taxon>
        <taxon>Bacilli</taxon>
        <taxon>Bacillales</taxon>
        <taxon>Bacillaceae</taxon>
        <taxon>Niallia</taxon>
    </lineage>
</organism>
<keyword evidence="7 9" id="KW-0378">Hydrolase</keyword>
<protein>
    <recommendedName>
        <fullName evidence="9">Pyrrolidone-carboxylate peptidase</fullName>
        <ecNumber evidence="9">3.4.19.3</ecNumber>
    </recommendedName>
    <alternativeName>
        <fullName evidence="9">5-oxoprolyl-peptidase</fullName>
    </alternativeName>
    <alternativeName>
        <fullName evidence="9">Pyroglutamyl-peptidase I</fullName>
        <shortName evidence="9">PGP-I</shortName>
        <shortName evidence="9">Pyrase</shortName>
    </alternativeName>
</protein>
<name>A0A3S2TR34_9BACI</name>
<proteinExistence type="inferred from homology"/>
<keyword evidence="13" id="KW-1185">Reference proteome</keyword>
<dbReference type="PROSITE" id="PS01333">
    <property type="entry name" value="PYRASE_GLU"/>
    <property type="match status" value="1"/>
</dbReference>
<dbReference type="EMBL" id="RZTZ01000023">
    <property type="protein sequence ID" value="RVT56679.1"/>
    <property type="molecule type" value="Genomic_DNA"/>
</dbReference>
<dbReference type="InterPro" id="IPR016125">
    <property type="entry name" value="Peptidase_C15-like"/>
</dbReference>
<accession>A0A3S2TR34</accession>
<evidence type="ECO:0000256" key="1">
    <source>
        <dbReference type="ARBA" id="ARBA00001770"/>
    </source>
</evidence>
<evidence type="ECO:0000313" key="12">
    <source>
        <dbReference type="EMBL" id="RVT56679.1"/>
    </source>
</evidence>
<dbReference type="SUPFAM" id="SSF53182">
    <property type="entry name" value="Pyrrolidone carboxyl peptidase (pyroglutamate aminopeptidase)"/>
    <property type="match status" value="1"/>
</dbReference>
<dbReference type="NCBIfam" id="TIGR00504">
    <property type="entry name" value="pyro_pdase"/>
    <property type="match status" value="1"/>
</dbReference>
<keyword evidence="8 9" id="KW-0788">Thiol protease</keyword>
<dbReference type="HAMAP" id="MF_00417">
    <property type="entry name" value="Pyrrolid_peptidase"/>
    <property type="match status" value="1"/>
</dbReference>
<dbReference type="RefSeq" id="WP_127742640.1">
    <property type="nucleotide sequence ID" value="NZ_CP196002.1"/>
</dbReference>
<dbReference type="GO" id="GO:0005829">
    <property type="term" value="C:cytosol"/>
    <property type="evidence" value="ECO:0007669"/>
    <property type="project" value="InterPro"/>
</dbReference>
<evidence type="ECO:0000256" key="5">
    <source>
        <dbReference type="ARBA" id="ARBA00022490"/>
    </source>
</evidence>
<dbReference type="InterPro" id="IPR036440">
    <property type="entry name" value="Peptidase_C15-like_sf"/>
</dbReference>
<keyword evidence="6 9" id="KW-0645">Protease</keyword>
<gene>
    <name evidence="9 12" type="primary">pcp</name>
    <name evidence="12" type="ORF">EM808_26785</name>
</gene>
<evidence type="ECO:0000256" key="4">
    <source>
        <dbReference type="ARBA" id="ARBA00006641"/>
    </source>
</evidence>
<reference evidence="12 13" key="1">
    <citation type="submission" date="2019-01" db="EMBL/GenBank/DDBJ databases">
        <title>Bacillus sp. M5HDSG1-1, whole genome shotgun sequence.</title>
        <authorList>
            <person name="Tuo L."/>
        </authorList>
    </citation>
    <scope>NUCLEOTIDE SEQUENCE [LARGE SCALE GENOMIC DNA]</scope>
    <source>
        <strain evidence="12 13">M5HDSG1-1</strain>
    </source>
</reference>
<dbReference type="PANTHER" id="PTHR23402:SF1">
    <property type="entry name" value="PYROGLUTAMYL-PEPTIDASE I"/>
    <property type="match status" value="1"/>
</dbReference>
<evidence type="ECO:0000256" key="6">
    <source>
        <dbReference type="ARBA" id="ARBA00022670"/>
    </source>
</evidence>
<dbReference type="Proteomes" id="UP000288024">
    <property type="component" value="Unassembled WGS sequence"/>
</dbReference>
<dbReference type="GO" id="GO:0016920">
    <property type="term" value="F:pyroglutamyl-peptidase activity"/>
    <property type="evidence" value="ECO:0007669"/>
    <property type="project" value="UniProtKB-UniRule"/>
</dbReference>
<comment type="subcellular location">
    <subcellularLocation>
        <location evidence="3 9">Cytoplasm</location>
    </subcellularLocation>
</comment>
<evidence type="ECO:0000256" key="10">
    <source>
        <dbReference type="PROSITE-ProRule" id="PRU10076"/>
    </source>
</evidence>
<comment type="subunit">
    <text evidence="9">Homotetramer.</text>
</comment>
<feature type="active site" evidence="9">
    <location>
        <position position="167"/>
    </location>
</feature>
<evidence type="ECO:0000256" key="3">
    <source>
        <dbReference type="ARBA" id="ARBA00004496"/>
    </source>
</evidence>
<dbReference type="Gene3D" id="3.40.630.20">
    <property type="entry name" value="Peptidase C15, pyroglutamyl peptidase I-like"/>
    <property type="match status" value="1"/>
</dbReference>
<evidence type="ECO:0000256" key="2">
    <source>
        <dbReference type="ARBA" id="ARBA00002280"/>
    </source>
</evidence>
<dbReference type="NCBIfam" id="NF009676">
    <property type="entry name" value="PRK13197.1"/>
    <property type="match status" value="1"/>
</dbReference>
<dbReference type="EC" id="3.4.19.3" evidence="9"/>
<dbReference type="Pfam" id="PF01470">
    <property type="entry name" value="Peptidase_C15"/>
    <property type="match status" value="1"/>
</dbReference>
<dbReference type="PRINTS" id="PR00706">
    <property type="entry name" value="PYROGLUPTASE"/>
</dbReference>
<dbReference type="InterPro" id="IPR033694">
    <property type="entry name" value="PGPEP1_Cys_AS"/>
</dbReference>
<evidence type="ECO:0000256" key="11">
    <source>
        <dbReference type="PROSITE-ProRule" id="PRU10077"/>
    </source>
</evidence>
<dbReference type="PIRSF" id="PIRSF015592">
    <property type="entry name" value="Prld-crbxl_pptds"/>
    <property type="match status" value="1"/>
</dbReference>